<gene>
    <name evidence="2" type="ORF">R69888_05531</name>
</gene>
<dbReference type="InterPro" id="IPR000835">
    <property type="entry name" value="HTH_MarR-typ"/>
</dbReference>
<evidence type="ECO:0000259" key="1">
    <source>
        <dbReference type="PROSITE" id="PS50995"/>
    </source>
</evidence>
<name>A0ABN7MJP3_9BURK</name>
<proteinExistence type="predicted"/>
<dbReference type="PROSITE" id="PS50995">
    <property type="entry name" value="HTH_MARR_2"/>
    <property type="match status" value="1"/>
</dbReference>
<organism evidence="2 3">
    <name type="scientific">Paraburkholderia haematera</name>
    <dbReference type="NCBI Taxonomy" id="2793077"/>
    <lineage>
        <taxon>Bacteria</taxon>
        <taxon>Pseudomonadati</taxon>
        <taxon>Pseudomonadota</taxon>
        <taxon>Betaproteobacteria</taxon>
        <taxon>Burkholderiales</taxon>
        <taxon>Burkholderiaceae</taxon>
        <taxon>Paraburkholderia</taxon>
    </lineage>
</organism>
<keyword evidence="3" id="KW-1185">Reference proteome</keyword>
<dbReference type="Proteomes" id="UP000672526">
    <property type="component" value="Unassembled WGS sequence"/>
</dbReference>
<accession>A0ABN7MJP3</accession>
<sequence length="92" mass="10290">MAELAKAMMMDRTTLVRALKPLLRRGLVDAPAERQSNRRLQVVLTSRGLTKLDEAAAHWAAAQACFERSFGSQQAALLRSELFRMTSDVSDR</sequence>
<dbReference type="EMBL" id="CAJNBK010000022">
    <property type="protein sequence ID" value="CAE6808154.1"/>
    <property type="molecule type" value="Genomic_DNA"/>
</dbReference>
<feature type="domain" description="HTH marR-type" evidence="1">
    <location>
        <begin position="1"/>
        <end position="87"/>
    </location>
</feature>
<dbReference type="Gene3D" id="1.10.10.10">
    <property type="entry name" value="Winged helix-like DNA-binding domain superfamily/Winged helix DNA-binding domain"/>
    <property type="match status" value="1"/>
</dbReference>
<dbReference type="SUPFAM" id="SSF46785">
    <property type="entry name" value="Winged helix' DNA-binding domain"/>
    <property type="match status" value="1"/>
</dbReference>
<comment type="caution">
    <text evidence="2">The sequence shown here is derived from an EMBL/GenBank/DDBJ whole genome shotgun (WGS) entry which is preliminary data.</text>
</comment>
<evidence type="ECO:0000313" key="3">
    <source>
        <dbReference type="Proteomes" id="UP000672526"/>
    </source>
</evidence>
<reference evidence="2 3" key="1">
    <citation type="submission" date="2021-02" db="EMBL/GenBank/DDBJ databases">
        <authorList>
            <person name="Vanwijnsberghe S."/>
        </authorList>
    </citation>
    <scope>NUCLEOTIDE SEQUENCE [LARGE SCALE GENOMIC DNA]</scope>
    <source>
        <strain evidence="2 3">LMG 31837</strain>
    </source>
</reference>
<protein>
    <recommendedName>
        <fullName evidence="1">HTH marR-type domain-containing protein</fullName>
    </recommendedName>
</protein>
<dbReference type="InterPro" id="IPR036388">
    <property type="entry name" value="WH-like_DNA-bd_sf"/>
</dbReference>
<dbReference type="InterPro" id="IPR036390">
    <property type="entry name" value="WH_DNA-bd_sf"/>
</dbReference>
<evidence type="ECO:0000313" key="2">
    <source>
        <dbReference type="EMBL" id="CAE6808154.1"/>
    </source>
</evidence>